<accession>W1NNU0</accession>
<dbReference type="PANTHER" id="PTHR33132:SF135">
    <property type="entry name" value="OS02G0799700 PROTEIN"/>
    <property type="match status" value="1"/>
</dbReference>
<dbReference type="AlphaFoldDB" id="W1NNU0"/>
<name>W1NNU0_AMBTC</name>
<protein>
    <submittedName>
        <fullName evidence="1">Uncharacterized protein</fullName>
    </submittedName>
</protein>
<gene>
    <name evidence="1" type="ORF">AMTR_s00200p00016690</name>
</gene>
<organism evidence="1 2">
    <name type="scientific">Amborella trichopoda</name>
    <dbReference type="NCBI Taxonomy" id="13333"/>
    <lineage>
        <taxon>Eukaryota</taxon>
        <taxon>Viridiplantae</taxon>
        <taxon>Streptophyta</taxon>
        <taxon>Embryophyta</taxon>
        <taxon>Tracheophyta</taxon>
        <taxon>Spermatophyta</taxon>
        <taxon>Magnoliopsida</taxon>
        <taxon>Amborellales</taxon>
        <taxon>Amborellaceae</taxon>
        <taxon>Amborella</taxon>
    </lineage>
</organism>
<dbReference type="Gramene" id="ERM97551">
    <property type="protein sequence ID" value="ERM97551"/>
    <property type="gene ID" value="AMTR_s00200p00016690"/>
</dbReference>
<dbReference type="EMBL" id="KI396072">
    <property type="protein sequence ID" value="ERM97551.1"/>
    <property type="molecule type" value="Genomic_DNA"/>
</dbReference>
<evidence type="ECO:0000313" key="2">
    <source>
        <dbReference type="Proteomes" id="UP000017836"/>
    </source>
</evidence>
<evidence type="ECO:0000313" key="1">
    <source>
        <dbReference type="EMBL" id="ERM97551.1"/>
    </source>
</evidence>
<sequence length="189" mass="20370">MATSTQNSSGSFLPFCSSNNNSGYHQQRCLSPTRGSSLISPSSVLCKSPSCVRTGVQNSSVFRFVLDSPIYKQQYGETKKRSSSKRMCACSPATHPGSFRCSLHRTPWRAVVVVNGEFFGENRIRGGRVGAAGTRSPHPAVFTPSETQSSVQVQAQQALSHVQGLVTSYLSLSLSNALTISLSLDMTQM</sequence>
<reference evidence="2" key="1">
    <citation type="journal article" date="2013" name="Science">
        <title>The Amborella genome and the evolution of flowering plants.</title>
        <authorList>
            <consortium name="Amborella Genome Project"/>
        </authorList>
    </citation>
    <scope>NUCLEOTIDE SEQUENCE [LARGE SCALE GENOMIC DNA]</scope>
</reference>
<dbReference type="Proteomes" id="UP000017836">
    <property type="component" value="Unassembled WGS sequence"/>
</dbReference>
<dbReference type="PANTHER" id="PTHR33132">
    <property type="entry name" value="OSJNBB0118P14.9 PROTEIN"/>
    <property type="match status" value="1"/>
</dbReference>
<proteinExistence type="predicted"/>
<dbReference type="HOGENOM" id="CLU_1436255_0_0_1"/>
<keyword evidence="2" id="KW-1185">Reference proteome</keyword>